<dbReference type="CDD" id="cd03794">
    <property type="entry name" value="GT4_WbuB-like"/>
    <property type="match status" value="2"/>
</dbReference>
<feature type="domain" description="Glycosyltransferase subfamily 4-like N-terminal" evidence="4">
    <location>
        <begin position="1605"/>
        <end position="1784"/>
    </location>
</feature>
<evidence type="ECO:0000259" key="3">
    <source>
        <dbReference type="Pfam" id="PF04230"/>
    </source>
</evidence>
<gene>
    <name evidence="5" type="ORF">E1B00_11025</name>
</gene>
<reference evidence="5 6" key="1">
    <citation type="submission" date="2019-03" db="EMBL/GenBank/DDBJ databases">
        <title>Arenimonas daejeonensis sp. nov., isolated from compost.</title>
        <authorList>
            <person name="Jeon C.O."/>
        </authorList>
    </citation>
    <scope>NUCLEOTIDE SEQUENCE [LARGE SCALE GENOMIC DNA]</scope>
    <source>
        <strain evidence="5 6">R29</strain>
    </source>
</reference>
<keyword evidence="6" id="KW-1185">Reference proteome</keyword>
<evidence type="ECO:0000256" key="1">
    <source>
        <dbReference type="SAM" id="Coils"/>
    </source>
</evidence>
<feature type="domain" description="Glycosyltransferase subfamily 4-like N-terminal" evidence="4">
    <location>
        <begin position="1028"/>
        <end position="1204"/>
    </location>
</feature>
<dbReference type="EMBL" id="SMDR01000002">
    <property type="protein sequence ID" value="TNJ33853.1"/>
    <property type="molecule type" value="Genomic_DNA"/>
</dbReference>
<dbReference type="RefSeq" id="WP_139448679.1">
    <property type="nucleotide sequence ID" value="NZ_SMDR01000002.1"/>
</dbReference>
<keyword evidence="5" id="KW-0808">Transferase</keyword>
<feature type="coiled-coil region" evidence="1">
    <location>
        <begin position="638"/>
        <end position="793"/>
    </location>
</feature>
<evidence type="ECO:0000313" key="5">
    <source>
        <dbReference type="EMBL" id="TNJ33853.1"/>
    </source>
</evidence>
<protein>
    <submittedName>
        <fullName evidence="5">Glycosyltransferase</fullName>
    </submittedName>
</protein>
<dbReference type="GO" id="GO:0016757">
    <property type="term" value="F:glycosyltransferase activity"/>
    <property type="evidence" value="ECO:0007669"/>
    <property type="project" value="InterPro"/>
</dbReference>
<dbReference type="Gene3D" id="3.40.50.2000">
    <property type="entry name" value="Glycogen Phosphorylase B"/>
    <property type="match status" value="4"/>
</dbReference>
<dbReference type="InterPro" id="IPR050194">
    <property type="entry name" value="Glycosyltransferase_grp1"/>
</dbReference>
<proteinExistence type="predicted"/>
<dbReference type="InterPro" id="IPR001296">
    <property type="entry name" value="Glyco_trans_1"/>
</dbReference>
<dbReference type="Pfam" id="PF13579">
    <property type="entry name" value="Glyco_trans_4_4"/>
    <property type="match status" value="2"/>
</dbReference>
<dbReference type="InterPro" id="IPR028098">
    <property type="entry name" value="Glyco_trans_4-like_N"/>
</dbReference>
<dbReference type="InterPro" id="IPR007345">
    <property type="entry name" value="Polysacch_pyruvyl_Trfase"/>
</dbReference>
<dbReference type="PANTHER" id="PTHR45947">
    <property type="entry name" value="SULFOQUINOVOSYL TRANSFERASE SQD2"/>
    <property type="match status" value="1"/>
</dbReference>
<keyword evidence="1" id="KW-0175">Coiled coil</keyword>
<name>A0A5C4RRB9_9GAMM</name>
<dbReference type="Pfam" id="PF04230">
    <property type="entry name" value="PS_pyruv_trans"/>
    <property type="match status" value="1"/>
</dbReference>
<accession>A0A5C4RRB9</accession>
<feature type="domain" description="Glycosyl transferase family 1" evidence="2">
    <location>
        <begin position="1221"/>
        <end position="1391"/>
    </location>
</feature>
<evidence type="ECO:0000259" key="4">
    <source>
        <dbReference type="Pfam" id="PF13579"/>
    </source>
</evidence>
<dbReference type="OrthoDB" id="9764577at2"/>
<dbReference type="Pfam" id="PF00534">
    <property type="entry name" value="Glycos_transf_1"/>
    <property type="match status" value="1"/>
</dbReference>
<dbReference type="Pfam" id="PF13692">
    <property type="entry name" value="Glyco_trans_1_4"/>
    <property type="match status" value="1"/>
</dbReference>
<dbReference type="Proteomes" id="UP000305760">
    <property type="component" value="Unassembled WGS sequence"/>
</dbReference>
<feature type="domain" description="Polysaccharide pyruvyl transferase" evidence="3">
    <location>
        <begin position="13"/>
        <end position="339"/>
    </location>
</feature>
<evidence type="ECO:0000313" key="6">
    <source>
        <dbReference type="Proteomes" id="UP000305760"/>
    </source>
</evidence>
<dbReference type="PANTHER" id="PTHR45947:SF3">
    <property type="entry name" value="SULFOQUINOVOSYL TRANSFERASE SQD2"/>
    <property type="match status" value="1"/>
</dbReference>
<comment type="caution">
    <text evidence="5">The sequence shown here is derived from an EMBL/GenBank/DDBJ whole genome shotgun (WGS) entry which is preliminary data.</text>
</comment>
<evidence type="ECO:0000259" key="2">
    <source>
        <dbReference type="Pfam" id="PF00534"/>
    </source>
</evidence>
<sequence>MKIGIVYGHVASNLGDLAINAGICGLLARVVPDVRLQVVLLDPNDTYLDAARASFDGLEHVAITTLNSHGGAAGEGERQAEQISRAVSHALAPAAFLAEAGLEDCSAILYNSGEHLFTHPSRENGVDLLWRLLPMVAAAQQGPRFITLPSTFGPFDDAESLPLLREALGANHALAAREPRSAAVAAALGLEAPVLLDPAFFLPLPEADAVEDSLGIVMRLEEFGLRVGKRRSAHVSASLRKDGFRSSRAYQFSAATARAYLAQGSGRVDLFVQTLADRDMALALAEALQAEFGEARVRVLQPASIAEYQRALARTGFLVSSRFHACILAASLGRPVFGVHFEKHGHKLLGLFELLGVPGACVSLSRLSVEEGAREAMAWHAKRDHAYEKVPARLEKERTRTVAWLTAALAGRRARTDGPAVLRAFVAAAEPLRLEALRAALGESQAQQAKIHDRLENEAGELRAAVKSLAAGMQTKDGERARELTALVEDAAKLRGEMAGVLQQRQDAAVALAASSALVQSLREQVERELSALAAERERAEQLRANHDALRDQSARAQAALDLLRDHLGGEQAAGADLRRQLDEQQAAGADLREQLAGERAAVTAARELAERRQAEVDRLLGQLGQEQAALAATRELAERRQAEVGRLQGQLDQAAAQSVAAREHVQGLEAELAALRARLDAAAQALGSERLQGERLRVERDAIEAARLKLESELQALHSRSAEIETHARREIARLQDGLAQGTAALQQQHEASERRLGELRAELEASSRRQLEQARDDAARALQSAQAAAEAASASHLAEAEDWRQQLLEREDRLASFEQSISFRLGSALVAAGSSGRGALALPRRLAGIVRTLWRRPRIAAEPAPVVETGAPIDREALEAQIAGLLAEAGADAAAARIEALALPGWMAAHLMSNLSKALIASDPGRALALAARAHELEPEPFRAKWLAFRRFDAGDVTGSAALLDRIGATAEFTASEQARVRQIRGAAALLTELPEVPALAARHAAAVPGRVLYVAASTLPHVVSGYTVRTHAMLRSLAAVGVDVHCLMRPGFPEDRGEPASAPIGDIELEGVRYLHAGGPGRSGLSPQVWTEQAARAIEAVARRISAAIIHAASNHENALPALIAARRLGIPFVYEVRGFWEYTAASAMTGWNESERFHLHARLERLVAASADRVLAINRTVAERLRAQGVAAARIAVAPNAVDPARFAPIALEAARRSELGLAVDAPTLAYIGSLVSYEGLDDLLSALADPGLAALGVQLMVVGIGPELEPLQAQAERLGLGPRVRFVGRVRPDRVPELLALADAVVLPRKPLDVCRLVPPIKPLEAMAMARPVLASDLPPLAEMIRDGHTGLLFPAGDPAALAAAIQRFCRDRPLAATMGLQAREWVLAERTWTHVAGTVAQTYRQLGPSVADASLPPAAPPALREPEVVAPGRGSFTAEQKTRFQSLLEQAYAERGTAGVRELALAQGTSPRQAGLVSFCLARAATLCRGHGELDAACELAEEAVRVQESRASLRALARESLNHCRFGRALEVLERIQKIEPPLTDGEEQIRREAATFHGLLSELERLQAGVDEREPAFDPVPGKSVYFLHSSLPHLSGGYATRAHGLISGVRRAGFDIRPYTRPGFPLDSRPELAGTEVPDRETIDGVEYRRILDGAARREGEYAYMAGCVDAFEDVLRRERPAIVHGRSTYLIALPALIAARRVGIPFVYEVSGLWEVVHESRENAVAQKARTERMRLLEGVTVRAADRVVTLTEAMREELLERGVAPEVLSLVPNCVDPDRFVPLPRDAAAARRLGIPDGVPVIGYVGSFMDYEGLDDLVQACDLLAAEGRDFRLLLVGDGAAMPLVQAAVQASTVPERIILTGRVPHDEVGALYSLLDVCPFPRKPWEVCEMVSPMKPFEPLAMGKTVVVSSVRALCDIIEDGFNGRVFRKGDTADLARVLGELIDDPSAGAALGARGKAWVHEHRSWRRAGELMVAQYQAAAGVAA</sequence>
<dbReference type="SUPFAM" id="SSF53756">
    <property type="entry name" value="UDP-Glycosyltransferase/glycogen phosphorylase"/>
    <property type="match status" value="2"/>
</dbReference>
<feature type="coiled-coil region" evidence="1">
    <location>
        <begin position="519"/>
        <end position="560"/>
    </location>
</feature>
<organism evidence="5 6">
    <name type="scientific">Arenimonas terrae</name>
    <dbReference type="NCBI Taxonomy" id="2546226"/>
    <lineage>
        <taxon>Bacteria</taxon>
        <taxon>Pseudomonadati</taxon>
        <taxon>Pseudomonadota</taxon>
        <taxon>Gammaproteobacteria</taxon>
        <taxon>Lysobacterales</taxon>
        <taxon>Lysobacteraceae</taxon>
        <taxon>Arenimonas</taxon>
    </lineage>
</organism>